<dbReference type="RefSeq" id="WP_330107927.1">
    <property type="nucleotide sequence ID" value="NZ_JAZDQT010000002.1"/>
</dbReference>
<evidence type="ECO:0000256" key="2">
    <source>
        <dbReference type="SAM" id="SignalP"/>
    </source>
</evidence>
<evidence type="ECO:0000313" key="3">
    <source>
        <dbReference type="EMBL" id="MEE1945586.1"/>
    </source>
</evidence>
<keyword evidence="2" id="KW-0732">Signal</keyword>
<feature type="chain" id="PRO_5046434167" evidence="2">
    <location>
        <begin position="23"/>
        <end position="139"/>
    </location>
</feature>
<keyword evidence="4" id="KW-1185">Reference proteome</keyword>
<feature type="transmembrane region" description="Helical" evidence="1">
    <location>
        <begin position="119"/>
        <end position="135"/>
    </location>
</feature>
<feature type="signal peptide" evidence="2">
    <location>
        <begin position="1"/>
        <end position="22"/>
    </location>
</feature>
<keyword evidence="1" id="KW-1133">Transmembrane helix</keyword>
<evidence type="ECO:0000256" key="1">
    <source>
        <dbReference type="SAM" id="Phobius"/>
    </source>
</evidence>
<name>A0ABU7I807_9SPHI</name>
<organism evidence="3 4">
    <name type="scientific">Pedobacter albus</name>
    <dbReference type="NCBI Taxonomy" id="3113905"/>
    <lineage>
        <taxon>Bacteria</taxon>
        <taxon>Pseudomonadati</taxon>
        <taxon>Bacteroidota</taxon>
        <taxon>Sphingobacteriia</taxon>
        <taxon>Sphingobacteriales</taxon>
        <taxon>Sphingobacteriaceae</taxon>
        <taxon>Pedobacter</taxon>
    </lineage>
</organism>
<protein>
    <submittedName>
        <fullName evidence="3">Uncharacterized protein</fullName>
    </submittedName>
</protein>
<evidence type="ECO:0000313" key="4">
    <source>
        <dbReference type="Proteomes" id="UP001336835"/>
    </source>
</evidence>
<keyword evidence="1" id="KW-0472">Membrane</keyword>
<comment type="caution">
    <text evidence="3">The sequence shown here is derived from an EMBL/GenBank/DDBJ whole genome shotgun (WGS) entry which is preliminary data.</text>
</comment>
<sequence>MMKFTTIALMGLCCFCFFSAGAQPIAGNGCMTKTTPNRVYQTQISTSGGLPVYQGYNTQYSEWTVQYDITNYPCFTWTQTAANGCYIKLSESSSTLTQGNYGNFTGYAGNACLLPIDDYIPLFCLLAVGFFYYYLRKPS</sequence>
<gene>
    <name evidence="3" type="ORF">VRU48_10760</name>
</gene>
<dbReference type="Proteomes" id="UP001336835">
    <property type="component" value="Unassembled WGS sequence"/>
</dbReference>
<reference evidence="3 4" key="1">
    <citation type="submission" date="2024-01" db="EMBL/GenBank/DDBJ databases">
        <title>Pedobacter sp. nov., isolated from fresh soil.</title>
        <authorList>
            <person name="Le N.T.T."/>
        </authorList>
    </citation>
    <scope>NUCLEOTIDE SEQUENCE [LARGE SCALE GENOMIC DNA]</scope>
    <source>
        <strain evidence="3 4">KR3-3</strain>
    </source>
</reference>
<accession>A0ABU7I807</accession>
<dbReference type="EMBL" id="JAZDQT010000002">
    <property type="protein sequence ID" value="MEE1945586.1"/>
    <property type="molecule type" value="Genomic_DNA"/>
</dbReference>
<proteinExistence type="predicted"/>
<keyword evidence="1" id="KW-0812">Transmembrane</keyword>